<evidence type="ECO:0008006" key="4">
    <source>
        <dbReference type="Google" id="ProtNLM"/>
    </source>
</evidence>
<dbReference type="EMBL" id="BAAACA010000016">
    <property type="protein sequence ID" value="GAA0601220.1"/>
    <property type="molecule type" value="Genomic_DNA"/>
</dbReference>
<gene>
    <name evidence="2" type="ORF">GCM10010394_33400</name>
</gene>
<feature type="region of interest" description="Disordered" evidence="1">
    <location>
        <begin position="26"/>
        <end position="85"/>
    </location>
</feature>
<name>A0ABP3R0P1_9ACTN</name>
<accession>A0ABP3R0P1</accession>
<evidence type="ECO:0000313" key="3">
    <source>
        <dbReference type="Proteomes" id="UP001500668"/>
    </source>
</evidence>
<protein>
    <recommendedName>
        <fullName evidence="4">Secreted protein</fullName>
    </recommendedName>
</protein>
<dbReference type="RefSeq" id="WP_344074424.1">
    <property type="nucleotide sequence ID" value="NZ_BAAACA010000016.1"/>
</dbReference>
<dbReference type="Proteomes" id="UP001500668">
    <property type="component" value="Unassembled WGS sequence"/>
</dbReference>
<organism evidence="2 3">
    <name type="scientific">Streptomyces crystallinus</name>
    <dbReference type="NCBI Taxonomy" id="68191"/>
    <lineage>
        <taxon>Bacteria</taxon>
        <taxon>Bacillati</taxon>
        <taxon>Actinomycetota</taxon>
        <taxon>Actinomycetes</taxon>
        <taxon>Kitasatosporales</taxon>
        <taxon>Streptomycetaceae</taxon>
        <taxon>Streptomyces</taxon>
    </lineage>
</organism>
<evidence type="ECO:0000313" key="2">
    <source>
        <dbReference type="EMBL" id="GAA0601220.1"/>
    </source>
</evidence>
<keyword evidence="3" id="KW-1185">Reference proteome</keyword>
<reference evidence="3" key="1">
    <citation type="journal article" date="2019" name="Int. J. Syst. Evol. Microbiol.">
        <title>The Global Catalogue of Microorganisms (GCM) 10K type strain sequencing project: providing services to taxonomists for standard genome sequencing and annotation.</title>
        <authorList>
            <consortium name="The Broad Institute Genomics Platform"/>
            <consortium name="The Broad Institute Genome Sequencing Center for Infectious Disease"/>
            <person name="Wu L."/>
            <person name="Ma J."/>
        </authorList>
    </citation>
    <scope>NUCLEOTIDE SEQUENCE [LARGE SCALE GENOMIC DNA]</scope>
    <source>
        <strain evidence="3">JCM 5067</strain>
    </source>
</reference>
<sequence>MLGRRTRFTAVLAGVVLALTGFSGHGHGHKSGGDGGGGCSNSHKSNGGSSYRHTDDDDYGSTGGSGRTSTPTPTPTASGAPAGTVVTCVSPTSGSRAAVTSATVRVTADPQASDNRRYRLQVDFLGAADERVDSGSVFVTLDAGQSREVEVPMEVPTRVAEVRGCRLVQVMEWS</sequence>
<evidence type="ECO:0000256" key="1">
    <source>
        <dbReference type="SAM" id="MobiDB-lite"/>
    </source>
</evidence>
<comment type="caution">
    <text evidence="2">The sequence shown here is derived from an EMBL/GenBank/DDBJ whole genome shotgun (WGS) entry which is preliminary data.</text>
</comment>
<proteinExistence type="predicted"/>
<feature type="compositionally biased region" description="Low complexity" evidence="1">
    <location>
        <begin position="67"/>
        <end position="84"/>
    </location>
</feature>